<sequence>MKISSQLKGGIYDVSFRYNTNLGAYATLMSDIPKLGEIEPAACKE</sequence>
<accession>A0A7G9Z747</accession>
<protein>
    <submittedName>
        <fullName evidence="1">Uncharacterized protein</fullName>
    </submittedName>
</protein>
<dbReference type="AlphaFoldDB" id="A0A7G9Z747"/>
<reference evidence="1" key="1">
    <citation type="submission" date="2020-06" db="EMBL/GenBank/DDBJ databases">
        <title>Unique genomic features of the anaerobic methanotrophic archaea.</title>
        <authorList>
            <person name="Chadwick G.L."/>
            <person name="Skennerton C.T."/>
            <person name="Laso-Perez R."/>
            <person name="Leu A.O."/>
            <person name="Speth D.R."/>
            <person name="Yu H."/>
            <person name="Morgan-Lang C."/>
            <person name="Hatzenpichler R."/>
            <person name="Goudeau D."/>
            <person name="Malmstrom R."/>
            <person name="Brazelton W.J."/>
            <person name="Woyke T."/>
            <person name="Hallam S.J."/>
            <person name="Tyson G.W."/>
            <person name="Wegener G."/>
            <person name="Boetius A."/>
            <person name="Orphan V."/>
        </authorList>
    </citation>
    <scope>NUCLEOTIDE SEQUENCE</scope>
</reference>
<proteinExistence type="predicted"/>
<evidence type="ECO:0000313" key="1">
    <source>
        <dbReference type="EMBL" id="QNO56081.1"/>
    </source>
</evidence>
<name>A0A7G9Z747_9EURY</name>
<organism evidence="1">
    <name type="scientific">Candidatus Methanophaga sp. ANME-1 ERB7</name>
    <dbReference type="NCBI Taxonomy" id="2759913"/>
    <lineage>
        <taxon>Archaea</taxon>
        <taxon>Methanobacteriati</taxon>
        <taxon>Methanobacteriota</taxon>
        <taxon>Stenosarchaea group</taxon>
        <taxon>Methanomicrobia</taxon>
        <taxon>Candidatus Methanophagales</taxon>
        <taxon>Candidatus Methanophagaceae</taxon>
        <taxon>Candidatus Methanophaga</taxon>
    </lineage>
</organism>
<dbReference type="EMBL" id="MT631644">
    <property type="protein sequence ID" value="QNO56081.1"/>
    <property type="molecule type" value="Genomic_DNA"/>
</dbReference>
<gene>
    <name evidence="1" type="ORF">GIJIEOGM_00022</name>
</gene>